<evidence type="ECO:0000259" key="6">
    <source>
        <dbReference type="Pfam" id="PF00728"/>
    </source>
</evidence>
<organism evidence="7 8">
    <name type="scientific">Candidatus Stercoripulliclostridium merdigallinarum</name>
    <dbReference type="NCBI Taxonomy" id="2840951"/>
    <lineage>
        <taxon>Bacteria</taxon>
        <taxon>Bacillati</taxon>
        <taxon>Bacillota</taxon>
        <taxon>Clostridia</taxon>
        <taxon>Eubacteriales</taxon>
        <taxon>Candidatus Stercoripulliclostridium</taxon>
    </lineage>
</organism>
<dbReference type="EMBL" id="DVNF01000065">
    <property type="protein sequence ID" value="HIU60142.1"/>
    <property type="molecule type" value="Genomic_DNA"/>
</dbReference>
<comment type="caution">
    <text evidence="7">The sequence shown here is derived from an EMBL/GenBank/DDBJ whole genome shotgun (WGS) entry which is preliminary data.</text>
</comment>
<dbReference type="SUPFAM" id="SSF55545">
    <property type="entry name" value="beta-N-acetylhexosaminidase-like domain"/>
    <property type="match status" value="1"/>
</dbReference>
<evidence type="ECO:0000256" key="3">
    <source>
        <dbReference type="ARBA" id="ARBA00012663"/>
    </source>
</evidence>
<dbReference type="Proteomes" id="UP000824094">
    <property type="component" value="Unassembled WGS sequence"/>
</dbReference>
<dbReference type="Pfam" id="PF00728">
    <property type="entry name" value="Glyco_hydro_20"/>
    <property type="match status" value="1"/>
</dbReference>
<dbReference type="PANTHER" id="PTHR22600">
    <property type="entry name" value="BETA-HEXOSAMINIDASE"/>
    <property type="match status" value="1"/>
</dbReference>
<gene>
    <name evidence="7" type="ORF">IAB05_01980</name>
</gene>
<dbReference type="InterPro" id="IPR017853">
    <property type="entry name" value="GH"/>
</dbReference>
<reference evidence="7" key="2">
    <citation type="journal article" date="2021" name="PeerJ">
        <title>Extensive microbial diversity within the chicken gut microbiome revealed by metagenomics and culture.</title>
        <authorList>
            <person name="Gilroy R."/>
            <person name="Ravi A."/>
            <person name="Getino M."/>
            <person name="Pursley I."/>
            <person name="Horton D.L."/>
            <person name="Alikhan N.F."/>
            <person name="Baker D."/>
            <person name="Gharbi K."/>
            <person name="Hall N."/>
            <person name="Watson M."/>
            <person name="Adriaenssens E.M."/>
            <person name="Foster-Nyarko E."/>
            <person name="Jarju S."/>
            <person name="Secka A."/>
            <person name="Antonio M."/>
            <person name="Oren A."/>
            <person name="Chaudhuri R.R."/>
            <person name="La Ragione R."/>
            <person name="Hildebrand F."/>
            <person name="Pallen M.J."/>
        </authorList>
    </citation>
    <scope>NUCLEOTIDE SEQUENCE</scope>
    <source>
        <strain evidence="7">18911</strain>
    </source>
</reference>
<protein>
    <recommendedName>
        <fullName evidence="3">beta-N-acetylhexosaminidase</fullName>
        <ecNumber evidence="3">3.2.1.52</ecNumber>
    </recommendedName>
</protein>
<feature type="domain" description="Glycoside hydrolase family 20 catalytic" evidence="6">
    <location>
        <begin position="85"/>
        <end position="412"/>
    </location>
</feature>
<dbReference type="GO" id="GO:0016020">
    <property type="term" value="C:membrane"/>
    <property type="evidence" value="ECO:0007669"/>
    <property type="project" value="TreeGrafter"/>
</dbReference>
<dbReference type="InterPro" id="IPR025705">
    <property type="entry name" value="Beta_hexosaminidase_sua/sub"/>
</dbReference>
<dbReference type="EC" id="3.2.1.52" evidence="3"/>
<dbReference type="GO" id="GO:0030203">
    <property type="term" value="P:glycosaminoglycan metabolic process"/>
    <property type="evidence" value="ECO:0007669"/>
    <property type="project" value="TreeGrafter"/>
</dbReference>
<dbReference type="CDD" id="cd06563">
    <property type="entry name" value="GH20_chitobiase-like"/>
    <property type="match status" value="1"/>
</dbReference>
<evidence type="ECO:0000256" key="5">
    <source>
        <dbReference type="PIRSR" id="PIRSR625705-1"/>
    </source>
</evidence>
<name>A0A9D1SHT3_9FIRM</name>
<dbReference type="Gene3D" id="3.20.20.80">
    <property type="entry name" value="Glycosidases"/>
    <property type="match status" value="1"/>
</dbReference>
<feature type="active site" description="Proton donor" evidence="5">
    <location>
        <position position="252"/>
    </location>
</feature>
<dbReference type="AlphaFoldDB" id="A0A9D1SHT3"/>
<proteinExistence type="inferred from homology"/>
<accession>A0A9D1SHT3</accession>
<keyword evidence="4" id="KW-0378">Hydrolase</keyword>
<evidence type="ECO:0000313" key="8">
    <source>
        <dbReference type="Proteomes" id="UP000824094"/>
    </source>
</evidence>
<sequence length="489" mass="55887">MNKLIPAPEKFELLSSEQYGYTAADAERIFDENLPYEGYRLRADGDGLKIYCSSDVGYFYGKVTAEWLSADGKMPHAEILDRPVFGYRGFMIDTARHFFPVETLLNRIEVAARLKLNVFHWHLSDDQGWRAQIEAYPKLTEIGSFRTDTRGDGKPVKGFYTKEDMRKVVEFAAERHVSVLPEIDFPGHMSAAIAAYPSLSCDGKEIAVKDSFGIHENVLCAGKETSYRFIDTVIDELSEIFPFKYFHIGGDEALRLKWLECEDCQRKIAEEDLADEEELQAYMMNRAAEKLAEKGKTAIVWNDGMKGENISESIVMQYWKESPDYLNRAVSAAKAGAKILVSPFSAYYFDYPYGMTPLKKTFKFNPVPKGVPERSVLGVECELWTEYVTDEATLDKRLYPRIAATAERGWSKFHTDYDDFKLRLTAAYNMFDNLGVKYATINEADPNPVAGLKELFKFGINALDGTLIESFKRLKLNKKRLKEKYSRKR</sequence>
<reference evidence="7" key="1">
    <citation type="submission" date="2020-10" db="EMBL/GenBank/DDBJ databases">
        <authorList>
            <person name="Gilroy R."/>
        </authorList>
    </citation>
    <scope>NUCLEOTIDE SEQUENCE</scope>
    <source>
        <strain evidence="7">18911</strain>
    </source>
</reference>
<evidence type="ECO:0000256" key="2">
    <source>
        <dbReference type="ARBA" id="ARBA00006285"/>
    </source>
</evidence>
<dbReference type="GO" id="GO:0005975">
    <property type="term" value="P:carbohydrate metabolic process"/>
    <property type="evidence" value="ECO:0007669"/>
    <property type="project" value="InterPro"/>
</dbReference>
<comment type="similarity">
    <text evidence="2">Belongs to the glycosyl hydrolase 20 family.</text>
</comment>
<evidence type="ECO:0000313" key="7">
    <source>
        <dbReference type="EMBL" id="HIU60142.1"/>
    </source>
</evidence>
<comment type="catalytic activity">
    <reaction evidence="1">
        <text>Hydrolysis of terminal non-reducing N-acetyl-D-hexosamine residues in N-acetyl-beta-D-hexosaminides.</text>
        <dbReference type="EC" id="3.2.1.52"/>
    </reaction>
</comment>
<dbReference type="PANTHER" id="PTHR22600:SF57">
    <property type="entry name" value="BETA-N-ACETYLHEXOSAMINIDASE"/>
    <property type="match status" value="1"/>
</dbReference>
<dbReference type="SUPFAM" id="SSF51445">
    <property type="entry name" value="(Trans)glycosidases"/>
    <property type="match status" value="1"/>
</dbReference>
<dbReference type="PRINTS" id="PR00738">
    <property type="entry name" value="GLHYDRLASE20"/>
</dbReference>
<dbReference type="GO" id="GO:0004563">
    <property type="term" value="F:beta-N-acetylhexosaminidase activity"/>
    <property type="evidence" value="ECO:0007669"/>
    <property type="project" value="UniProtKB-EC"/>
</dbReference>
<dbReference type="InterPro" id="IPR015883">
    <property type="entry name" value="Glyco_hydro_20_cat"/>
</dbReference>
<evidence type="ECO:0000256" key="4">
    <source>
        <dbReference type="ARBA" id="ARBA00022801"/>
    </source>
</evidence>
<evidence type="ECO:0000256" key="1">
    <source>
        <dbReference type="ARBA" id="ARBA00001231"/>
    </source>
</evidence>
<dbReference type="InterPro" id="IPR029018">
    <property type="entry name" value="Hex-like_dom2"/>
</dbReference>